<organism evidence="2 3">
    <name type="scientific">Metabacillus herbersteinensis</name>
    <dbReference type="NCBI Taxonomy" id="283816"/>
    <lineage>
        <taxon>Bacteria</taxon>
        <taxon>Bacillati</taxon>
        <taxon>Bacillota</taxon>
        <taxon>Bacilli</taxon>
        <taxon>Bacillales</taxon>
        <taxon>Bacillaceae</taxon>
        <taxon>Metabacillus</taxon>
    </lineage>
</organism>
<name>A0ABV6GJD5_9BACI</name>
<sequence length="124" mass="14692">MIKIEIPKPDLVLTRNDQYGQTGEEEGSKAYAFAEFMQIPRDKGGIFMFYNINDELMYVGKARKLRQRIKKHFDDNVSAIKNHRDEVDKIEVCYVEDAVDREIYETFIINNLQAKYNVDKVFFR</sequence>
<dbReference type="Pfam" id="PF01541">
    <property type="entry name" value="GIY-YIG"/>
    <property type="match status" value="1"/>
</dbReference>
<proteinExistence type="predicted"/>
<dbReference type="SMART" id="SM00465">
    <property type="entry name" value="GIYc"/>
    <property type="match status" value="1"/>
</dbReference>
<dbReference type="PANTHER" id="PTHR30562">
    <property type="entry name" value="UVRC/OXIDOREDUCTASE"/>
    <property type="match status" value="1"/>
</dbReference>
<dbReference type="InterPro" id="IPR035901">
    <property type="entry name" value="GIY-YIG_endonuc_sf"/>
</dbReference>
<dbReference type="GO" id="GO:0004519">
    <property type="term" value="F:endonuclease activity"/>
    <property type="evidence" value="ECO:0007669"/>
    <property type="project" value="UniProtKB-KW"/>
</dbReference>
<evidence type="ECO:0000259" key="1">
    <source>
        <dbReference type="PROSITE" id="PS50164"/>
    </source>
</evidence>
<reference evidence="2 3" key="1">
    <citation type="submission" date="2024-09" db="EMBL/GenBank/DDBJ databases">
        <authorList>
            <person name="Sun Q."/>
            <person name="Mori K."/>
        </authorList>
    </citation>
    <scope>NUCLEOTIDE SEQUENCE [LARGE SCALE GENOMIC DNA]</scope>
    <source>
        <strain evidence="2 3">CCM 7228</strain>
    </source>
</reference>
<protein>
    <submittedName>
        <fullName evidence="2">Nucleotide excision repair endonuclease</fullName>
    </submittedName>
</protein>
<dbReference type="SUPFAM" id="SSF82771">
    <property type="entry name" value="GIY-YIG endonuclease"/>
    <property type="match status" value="1"/>
</dbReference>
<evidence type="ECO:0000313" key="2">
    <source>
        <dbReference type="EMBL" id="MFC0273012.1"/>
    </source>
</evidence>
<keyword evidence="2" id="KW-0540">Nuclease</keyword>
<dbReference type="InterPro" id="IPR014527">
    <property type="entry name" value="UCP026568_excinuclease"/>
</dbReference>
<dbReference type="PROSITE" id="PS50164">
    <property type="entry name" value="GIY_YIG"/>
    <property type="match status" value="1"/>
</dbReference>
<dbReference type="InterPro" id="IPR000305">
    <property type="entry name" value="GIY-YIG_endonuc"/>
</dbReference>
<gene>
    <name evidence="2" type="ORF">ACFFIX_16420</name>
</gene>
<keyword evidence="2" id="KW-0378">Hydrolase</keyword>
<accession>A0ABV6GJD5</accession>
<dbReference type="InterPro" id="IPR050066">
    <property type="entry name" value="UvrABC_protein_C"/>
</dbReference>
<dbReference type="EMBL" id="JBHLVO010000015">
    <property type="protein sequence ID" value="MFC0273012.1"/>
    <property type="molecule type" value="Genomic_DNA"/>
</dbReference>
<dbReference type="PIRSF" id="PIRSF026568">
    <property type="entry name" value="UCP026568"/>
    <property type="match status" value="1"/>
</dbReference>
<dbReference type="RefSeq" id="WP_378935891.1">
    <property type="nucleotide sequence ID" value="NZ_JBHLVO010000015.1"/>
</dbReference>
<dbReference type="Proteomes" id="UP001589854">
    <property type="component" value="Unassembled WGS sequence"/>
</dbReference>
<feature type="domain" description="GIY-YIG" evidence="1">
    <location>
        <begin position="42"/>
        <end position="118"/>
    </location>
</feature>
<dbReference type="Gene3D" id="3.40.1440.10">
    <property type="entry name" value="GIY-YIG endonuclease"/>
    <property type="match status" value="1"/>
</dbReference>
<comment type="caution">
    <text evidence="2">The sequence shown here is derived from an EMBL/GenBank/DDBJ whole genome shotgun (WGS) entry which is preliminary data.</text>
</comment>
<dbReference type="CDD" id="cd10434">
    <property type="entry name" value="GIY-YIG_UvrC_Cho"/>
    <property type="match status" value="1"/>
</dbReference>
<dbReference type="PANTHER" id="PTHR30562:SF1">
    <property type="entry name" value="UVRABC SYSTEM PROTEIN C"/>
    <property type="match status" value="1"/>
</dbReference>
<keyword evidence="2" id="KW-0255">Endonuclease</keyword>
<evidence type="ECO:0000313" key="3">
    <source>
        <dbReference type="Proteomes" id="UP001589854"/>
    </source>
</evidence>
<dbReference type="InterPro" id="IPR047296">
    <property type="entry name" value="GIY-YIG_UvrC_Cho"/>
</dbReference>
<keyword evidence="3" id="KW-1185">Reference proteome</keyword>